<reference evidence="12 13" key="1">
    <citation type="submission" date="2020-02" db="EMBL/GenBank/DDBJ databases">
        <authorList>
            <person name="Zheng R.K."/>
            <person name="Sun C.M."/>
        </authorList>
    </citation>
    <scope>NUCLEOTIDE SEQUENCE [LARGE SCALE GENOMIC DNA]</scope>
    <source>
        <strain evidence="13">rifampicinis</strain>
    </source>
</reference>
<dbReference type="InterPro" id="IPR002637">
    <property type="entry name" value="RdgB/HAM1"/>
</dbReference>
<dbReference type="CDD" id="cd00515">
    <property type="entry name" value="HAM1"/>
    <property type="match status" value="1"/>
</dbReference>
<name>A0A7S8E9Q2_9CHLR</name>
<dbReference type="InterPro" id="IPR020922">
    <property type="entry name" value="dITP/XTP_pyrophosphatase"/>
</dbReference>
<keyword evidence="7 10" id="KW-0546">Nucleotide metabolism</keyword>
<dbReference type="SUPFAM" id="SSF52972">
    <property type="entry name" value="ITPase-like"/>
    <property type="match status" value="1"/>
</dbReference>
<evidence type="ECO:0000256" key="4">
    <source>
        <dbReference type="ARBA" id="ARBA00022741"/>
    </source>
</evidence>
<comment type="cofactor">
    <cofactor evidence="10">
        <name>Mg(2+)</name>
        <dbReference type="ChEBI" id="CHEBI:18420"/>
    </cofactor>
    <text evidence="10">Binds 1 Mg(2+) ion per subunit.</text>
</comment>
<keyword evidence="5 10" id="KW-0378">Hydrolase</keyword>
<organism evidence="12 13">
    <name type="scientific">Phototrophicus methaneseepsis</name>
    <dbReference type="NCBI Taxonomy" id="2710758"/>
    <lineage>
        <taxon>Bacteria</taxon>
        <taxon>Bacillati</taxon>
        <taxon>Chloroflexota</taxon>
        <taxon>Candidatus Thermofontia</taxon>
        <taxon>Phototrophicales</taxon>
        <taxon>Phototrophicaceae</taxon>
        <taxon>Phototrophicus</taxon>
    </lineage>
</organism>
<dbReference type="HAMAP" id="MF_01405">
    <property type="entry name" value="Non_canon_purine_NTPase"/>
    <property type="match status" value="1"/>
</dbReference>
<feature type="binding site" evidence="10">
    <location>
        <position position="41"/>
    </location>
    <ligand>
        <name>Mg(2+)</name>
        <dbReference type="ChEBI" id="CHEBI:18420"/>
    </ligand>
</feature>
<dbReference type="GO" id="GO:0036220">
    <property type="term" value="F:ITP diphosphatase activity"/>
    <property type="evidence" value="ECO:0007669"/>
    <property type="project" value="UniProtKB-UniRule"/>
</dbReference>
<evidence type="ECO:0000256" key="10">
    <source>
        <dbReference type="HAMAP-Rule" id="MF_01405"/>
    </source>
</evidence>
<dbReference type="GO" id="GO:0036222">
    <property type="term" value="F:XTP diphosphatase activity"/>
    <property type="evidence" value="ECO:0007669"/>
    <property type="project" value="UniProtKB-UniRule"/>
</dbReference>
<evidence type="ECO:0000256" key="3">
    <source>
        <dbReference type="ARBA" id="ARBA00022723"/>
    </source>
</evidence>
<evidence type="ECO:0000313" key="12">
    <source>
        <dbReference type="EMBL" id="QPC82971.1"/>
    </source>
</evidence>
<evidence type="ECO:0000256" key="11">
    <source>
        <dbReference type="RuleBase" id="RU003781"/>
    </source>
</evidence>
<dbReference type="GO" id="GO:0009146">
    <property type="term" value="P:purine nucleoside triphosphate catabolic process"/>
    <property type="evidence" value="ECO:0007669"/>
    <property type="project" value="UniProtKB-UniRule"/>
</dbReference>
<evidence type="ECO:0000256" key="7">
    <source>
        <dbReference type="ARBA" id="ARBA00023080"/>
    </source>
</evidence>
<comment type="catalytic activity">
    <reaction evidence="10">
        <text>ITP + H2O = IMP + diphosphate + H(+)</text>
        <dbReference type="Rhea" id="RHEA:29399"/>
        <dbReference type="ChEBI" id="CHEBI:15377"/>
        <dbReference type="ChEBI" id="CHEBI:15378"/>
        <dbReference type="ChEBI" id="CHEBI:33019"/>
        <dbReference type="ChEBI" id="CHEBI:58053"/>
        <dbReference type="ChEBI" id="CHEBI:61402"/>
        <dbReference type="EC" id="3.6.1.66"/>
    </reaction>
</comment>
<dbReference type="InterPro" id="IPR029001">
    <property type="entry name" value="ITPase-like_fam"/>
</dbReference>
<protein>
    <recommendedName>
        <fullName evidence="10">dITP/XTP pyrophosphatase</fullName>
        <ecNumber evidence="10">3.6.1.66</ecNumber>
    </recommendedName>
    <alternativeName>
        <fullName evidence="10">Non-canonical purine NTP pyrophosphatase</fullName>
    </alternativeName>
    <alternativeName>
        <fullName evidence="10">Non-standard purine NTP pyrophosphatase</fullName>
    </alternativeName>
    <alternativeName>
        <fullName evidence="10">Nucleoside-triphosphate diphosphatase</fullName>
    </alternativeName>
    <alternativeName>
        <fullName evidence="10">Nucleoside-triphosphate pyrophosphatase</fullName>
        <shortName evidence="10">NTPase</shortName>
    </alternativeName>
</protein>
<comment type="catalytic activity">
    <reaction evidence="8 10">
        <text>dITP + H2O = dIMP + diphosphate + H(+)</text>
        <dbReference type="Rhea" id="RHEA:28342"/>
        <dbReference type="ChEBI" id="CHEBI:15377"/>
        <dbReference type="ChEBI" id="CHEBI:15378"/>
        <dbReference type="ChEBI" id="CHEBI:33019"/>
        <dbReference type="ChEBI" id="CHEBI:61194"/>
        <dbReference type="ChEBI" id="CHEBI:61382"/>
        <dbReference type="EC" id="3.6.1.66"/>
    </reaction>
</comment>
<dbReference type="NCBIfam" id="TIGR00042">
    <property type="entry name" value="RdgB/HAM1 family non-canonical purine NTP pyrophosphatase"/>
    <property type="match status" value="1"/>
</dbReference>
<evidence type="ECO:0000256" key="8">
    <source>
        <dbReference type="ARBA" id="ARBA00051875"/>
    </source>
</evidence>
<sequence length="199" mass="21445">MRLLVATQNKGKVAEYQRLLADLDWEIVGLGDIGLGSLDVEETGTTFEENAFIKARAYAEASKLITLSDDSGIVVDALNGAPGIYSARYGGPGLDDGGRRRLLLSELEGLPQAERTARFVCVIAVVDPRDGGAEYSAFGKVEGHIMPEERGDNGFGYDPLFMPLGYGRTFGEMPAEEKDPLSHRGVAAAQLPDILRQIT</sequence>
<dbReference type="PANTHER" id="PTHR11067:SF9">
    <property type="entry name" value="INOSINE TRIPHOSPHATE PYROPHOSPHATASE"/>
    <property type="match status" value="1"/>
</dbReference>
<dbReference type="GO" id="GO:0009117">
    <property type="term" value="P:nucleotide metabolic process"/>
    <property type="evidence" value="ECO:0007669"/>
    <property type="project" value="UniProtKB-KW"/>
</dbReference>
<keyword evidence="6 10" id="KW-0460">Magnesium</keyword>
<dbReference type="FunFam" id="3.90.950.10:FF:000001">
    <property type="entry name" value="dITP/XTP pyrophosphatase"/>
    <property type="match status" value="1"/>
</dbReference>
<dbReference type="KEGG" id="pmet:G4Y79_00940"/>
<evidence type="ECO:0000313" key="13">
    <source>
        <dbReference type="Proteomes" id="UP000594468"/>
    </source>
</evidence>
<evidence type="ECO:0000256" key="5">
    <source>
        <dbReference type="ARBA" id="ARBA00022801"/>
    </source>
</evidence>
<feature type="binding site" evidence="10">
    <location>
        <position position="70"/>
    </location>
    <ligand>
        <name>Mg(2+)</name>
        <dbReference type="ChEBI" id="CHEBI:18420"/>
    </ligand>
</feature>
<comment type="catalytic activity">
    <reaction evidence="9 10">
        <text>XTP + H2O = XMP + diphosphate + H(+)</text>
        <dbReference type="Rhea" id="RHEA:28610"/>
        <dbReference type="ChEBI" id="CHEBI:15377"/>
        <dbReference type="ChEBI" id="CHEBI:15378"/>
        <dbReference type="ChEBI" id="CHEBI:33019"/>
        <dbReference type="ChEBI" id="CHEBI:57464"/>
        <dbReference type="ChEBI" id="CHEBI:61314"/>
        <dbReference type="EC" id="3.6.1.66"/>
    </reaction>
</comment>
<evidence type="ECO:0000256" key="9">
    <source>
        <dbReference type="ARBA" id="ARBA00052017"/>
    </source>
</evidence>
<dbReference type="GO" id="GO:0046872">
    <property type="term" value="F:metal ion binding"/>
    <property type="evidence" value="ECO:0007669"/>
    <property type="project" value="UniProtKB-KW"/>
</dbReference>
<proteinExistence type="inferred from homology"/>
<dbReference type="AlphaFoldDB" id="A0A7S8E9Q2"/>
<evidence type="ECO:0000256" key="1">
    <source>
        <dbReference type="ARBA" id="ARBA00008023"/>
    </source>
</evidence>
<comment type="subunit">
    <text evidence="2 10">Homodimer.</text>
</comment>
<dbReference type="Proteomes" id="UP000594468">
    <property type="component" value="Chromosome"/>
</dbReference>
<feature type="binding site" evidence="10">
    <location>
        <position position="178"/>
    </location>
    <ligand>
        <name>substrate</name>
    </ligand>
</feature>
<dbReference type="GO" id="GO:0035870">
    <property type="term" value="F:dITP diphosphatase activity"/>
    <property type="evidence" value="ECO:0007669"/>
    <property type="project" value="UniProtKB-UniRule"/>
</dbReference>
<evidence type="ECO:0000256" key="6">
    <source>
        <dbReference type="ARBA" id="ARBA00022842"/>
    </source>
</evidence>
<dbReference type="GO" id="GO:0000166">
    <property type="term" value="F:nucleotide binding"/>
    <property type="evidence" value="ECO:0007669"/>
    <property type="project" value="UniProtKB-KW"/>
</dbReference>
<keyword evidence="13" id="KW-1185">Reference proteome</keyword>
<dbReference type="GO" id="GO:0005829">
    <property type="term" value="C:cytosol"/>
    <property type="evidence" value="ECO:0007669"/>
    <property type="project" value="TreeGrafter"/>
</dbReference>
<feature type="binding site" evidence="10">
    <location>
        <position position="71"/>
    </location>
    <ligand>
        <name>substrate</name>
    </ligand>
</feature>
<accession>A0A7S8E9Q2</accession>
<feature type="binding site" evidence="10">
    <location>
        <begin position="155"/>
        <end position="158"/>
    </location>
    <ligand>
        <name>substrate</name>
    </ligand>
</feature>
<dbReference type="EC" id="3.6.1.66" evidence="10"/>
<feature type="binding site" evidence="10">
    <location>
        <begin position="183"/>
        <end position="184"/>
    </location>
    <ligand>
        <name>substrate</name>
    </ligand>
</feature>
<dbReference type="RefSeq" id="WP_195171040.1">
    <property type="nucleotide sequence ID" value="NZ_CP062983.1"/>
</dbReference>
<dbReference type="GO" id="GO:0017111">
    <property type="term" value="F:ribonucleoside triphosphate phosphatase activity"/>
    <property type="evidence" value="ECO:0007669"/>
    <property type="project" value="InterPro"/>
</dbReference>
<dbReference type="PANTHER" id="PTHR11067">
    <property type="entry name" value="INOSINE TRIPHOSPHATE PYROPHOSPHATASE/HAM1 PROTEIN"/>
    <property type="match status" value="1"/>
</dbReference>
<gene>
    <name evidence="12" type="primary">rdgB</name>
    <name evidence="12" type="ORF">G4Y79_00940</name>
</gene>
<keyword evidence="3 10" id="KW-0479">Metal-binding</keyword>
<dbReference type="Pfam" id="PF01725">
    <property type="entry name" value="Ham1p_like"/>
    <property type="match status" value="1"/>
</dbReference>
<comment type="similarity">
    <text evidence="1 10 11">Belongs to the HAM1 NTPase family.</text>
</comment>
<feature type="binding site" evidence="10">
    <location>
        <begin position="7"/>
        <end position="12"/>
    </location>
    <ligand>
        <name>substrate</name>
    </ligand>
</feature>
<comment type="function">
    <text evidence="10">Pyrophosphatase that catalyzes the hydrolysis of nucleoside triphosphates to their monophosphate derivatives, with a high preference for the non-canonical purine nucleotides XTP (xanthosine triphosphate), dITP (deoxyinosine triphosphate) and ITP. Seems to function as a house-cleaning enzyme that removes non-canonical purine nucleotides from the nucleotide pool, thus preventing their incorporation into DNA/RNA and avoiding chromosomal lesions.</text>
</comment>
<dbReference type="EMBL" id="CP062983">
    <property type="protein sequence ID" value="QPC82971.1"/>
    <property type="molecule type" value="Genomic_DNA"/>
</dbReference>
<keyword evidence="4 10" id="KW-0547">Nucleotide-binding</keyword>
<evidence type="ECO:0000256" key="2">
    <source>
        <dbReference type="ARBA" id="ARBA00011738"/>
    </source>
</evidence>
<dbReference type="Gene3D" id="3.90.950.10">
    <property type="match status" value="1"/>
</dbReference>
<feature type="active site" description="Proton acceptor" evidence="10">
    <location>
        <position position="70"/>
    </location>
</feature>